<sequence length="227" mass="24466">MEGLAKLIVLCVCLGVYLPHVALSASDFKTDLSLQRFRKFLKDKYAARITLFGPTNAAFNALSPAVRNTLDNNAPAAVAIMSYHAVSREVLSRDLTNEMLLPSMLHGLPIRINVYPNTNTITASGRPVTLVDQPANNGVLHELSDIMLPPGGQGPYTVFAPADEAFDALPAGELERLLKNPTMLKRNGVTVNAAKVIYADLSATNGVVHLINTVLRPPNMSSLDHLA</sequence>
<dbReference type="PANTHER" id="PTHR10900">
    <property type="entry name" value="PERIOSTIN-RELATED"/>
    <property type="match status" value="1"/>
</dbReference>
<feature type="chain" id="PRO_5044782085" description="FAS1 domain-containing protein" evidence="1">
    <location>
        <begin position="25"/>
        <end position="227"/>
    </location>
</feature>
<dbReference type="InterPro" id="IPR050904">
    <property type="entry name" value="Adhesion/Biosynth-related"/>
</dbReference>
<name>A0ABD0JG07_9CAEN</name>
<organism evidence="3 4">
    <name type="scientific">Batillaria attramentaria</name>
    <dbReference type="NCBI Taxonomy" id="370345"/>
    <lineage>
        <taxon>Eukaryota</taxon>
        <taxon>Metazoa</taxon>
        <taxon>Spiralia</taxon>
        <taxon>Lophotrochozoa</taxon>
        <taxon>Mollusca</taxon>
        <taxon>Gastropoda</taxon>
        <taxon>Caenogastropoda</taxon>
        <taxon>Sorbeoconcha</taxon>
        <taxon>Cerithioidea</taxon>
        <taxon>Batillariidae</taxon>
        <taxon>Batillaria</taxon>
    </lineage>
</organism>
<evidence type="ECO:0000256" key="1">
    <source>
        <dbReference type="SAM" id="SignalP"/>
    </source>
</evidence>
<evidence type="ECO:0000313" key="4">
    <source>
        <dbReference type="Proteomes" id="UP001519460"/>
    </source>
</evidence>
<protein>
    <recommendedName>
        <fullName evidence="2">FAS1 domain-containing protein</fullName>
    </recommendedName>
</protein>
<dbReference type="SUPFAM" id="SSF82153">
    <property type="entry name" value="FAS1 domain"/>
    <property type="match status" value="2"/>
</dbReference>
<comment type="caution">
    <text evidence="3">The sequence shown here is derived from an EMBL/GenBank/DDBJ whole genome shotgun (WGS) entry which is preliminary data.</text>
</comment>
<dbReference type="EMBL" id="JACVVK020000456">
    <property type="protein sequence ID" value="KAK7473825.1"/>
    <property type="molecule type" value="Genomic_DNA"/>
</dbReference>
<dbReference type="AlphaFoldDB" id="A0ABD0JG07"/>
<dbReference type="PROSITE" id="PS50213">
    <property type="entry name" value="FAS1"/>
    <property type="match status" value="1"/>
</dbReference>
<dbReference type="PANTHER" id="PTHR10900:SF77">
    <property type="entry name" value="FI19380P1"/>
    <property type="match status" value="1"/>
</dbReference>
<feature type="signal peptide" evidence="1">
    <location>
        <begin position="1"/>
        <end position="24"/>
    </location>
</feature>
<dbReference type="InterPro" id="IPR000782">
    <property type="entry name" value="FAS1_domain"/>
</dbReference>
<dbReference type="Proteomes" id="UP001519460">
    <property type="component" value="Unassembled WGS sequence"/>
</dbReference>
<gene>
    <name evidence="3" type="ORF">BaRGS_00034932</name>
</gene>
<dbReference type="SMART" id="SM00554">
    <property type="entry name" value="FAS1"/>
    <property type="match status" value="2"/>
</dbReference>
<dbReference type="Pfam" id="PF02469">
    <property type="entry name" value="Fasciclin"/>
    <property type="match status" value="3"/>
</dbReference>
<evidence type="ECO:0000259" key="2">
    <source>
        <dbReference type="PROSITE" id="PS50213"/>
    </source>
</evidence>
<keyword evidence="1" id="KW-0732">Signal</keyword>
<reference evidence="3 4" key="1">
    <citation type="journal article" date="2023" name="Sci. Data">
        <title>Genome assembly of the Korean intertidal mud-creeper Batillaria attramentaria.</title>
        <authorList>
            <person name="Patra A.K."/>
            <person name="Ho P.T."/>
            <person name="Jun S."/>
            <person name="Lee S.J."/>
            <person name="Kim Y."/>
            <person name="Won Y.J."/>
        </authorList>
    </citation>
    <scope>NUCLEOTIDE SEQUENCE [LARGE SCALE GENOMIC DNA]</scope>
    <source>
        <strain evidence="3">Wonlab-2016</strain>
    </source>
</reference>
<accession>A0ABD0JG07</accession>
<dbReference type="Gene3D" id="2.30.180.10">
    <property type="entry name" value="FAS1 domain"/>
    <property type="match status" value="3"/>
</dbReference>
<dbReference type="InterPro" id="IPR036378">
    <property type="entry name" value="FAS1_dom_sf"/>
</dbReference>
<evidence type="ECO:0000313" key="3">
    <source>
        <dbReference type="EMBL" id="KAK7473825.1"/>
    </source>
</evidence>
<proteinExistence type="predicted"/>
<keyword evidence="4" id="KW-1185">Reference proteome</keyword>
<feature type="domain" description="FAS1" evidence="2">
    <location>
        <begin position="1"/>
        <end position="147"/>
    </location>
</feature>